<dbReference type="GO" id="GO:0003824">
    <property type="term" value="F:catalytic activity"/>
    <property type="evidence" value="ECO:0007669"/>
    <property type="project" value="InterPro"/>
</dbReference>
<sequence>MPAGNKTPSETTGSDSDWAKFKEVRPEDITVAIFCALSYESVAVKYSLDEEFECRTKTAGPKRYVYSFGRIGDHKLVIARPFQMGTVKAAQCAATVCQQFPNVRFALMIGIGAGIPSPPRHDIRLGDIVVSIPRDGHPGVIEYDFGKYELDGIFVLKGSLDKPPPILIGADGALEEDELMGRSPVRKILKAITKKPGYARCASDDVLFAEEFHHVSKGGDCSDCEASAEKKAVTRAERDKPGIPVVHRGLILSGGGVVKNPEDRNRLRRGYNEAMCFEMEAAGIMDEIPCLVVRGICDYADTHKQDGWHHYAAAAAAAYGKAILLKVYGEDVQETESMRDTMAKLETTMTAIGSDIQDLKKITVDNKGGTQSEP</sequence>
<evidence type="ECO:0000313" key="2">
    <source>
        <dbReference type="EMBL" id="KAK3371091.1"/>
    </source>
</evidence>
<dbReference type="InterPro" id="IPR053137">
    <property type="entry name" value="NLR-like"/>
</dbReference>
<reference evidence="2" key="1">
    <citation type="journal article" date="2023" name="Mol. Phylogenet. Evol.">
        <title>Genome-scale phylogeny and comparative genomics of the fungal order Sordariales.</title>
        <authorList>
            <person name="Hensen N."/>
            <person name="Bonometti L."/>
            <person name="Westerberg I."/>
            <person name="Brannstrom I.O."/>
            <person name="Guillou S."/>
            <person name="Cros-Aarteil S."/>
            <person name="Calhoun S."/>
            <person name="Haridas S."/>
            <person name="Kuo A."/>
            <person name="Mondo S."/>
            <person name="Pangilinan J."/>
            <person name="Riley R."/>
            <person name="LaButti K."/>
            <person name="Andreopoulos B."/>
            <person name="Lipzen A."/>
            <person name="Chen C."/>
            <person name="Yan M."/>
            <person name="Daum C."/>
            <person name="Ng V."/>
            <person name="Clum A."/>
            <person name="Steindorff A."/>
            <person name="Ohm R.A."/>
            <person name="Martin F."/>
            <person name="Silar P."/>
            <person name="Natvig D.O."/>
            <person name="Lalanne C."/>
            <person name="Gautier V."/>
            <person name="Ament-Velasquez S.L."/>
            <person name="Kruys A."/>
            <person name="Hutchinson M.I."/>
            <person name="Powell A.J."/>
            <person name="Barry K."/>
            <person name="Miller A.N."/>
            <person name="Grigoriev I.V."/>
            <person name="Debuchy R."/>
            <person name="Gladieux P."/>
            <person name="Hiltunen Thoren M."/>
            <person name="Johannesson H."/>
        </authorList>
    </citation>
    <scope>NUCLEOTIDE SEQUENCE</scope>
    <source>
        <strain evidence="2">CBS 958.72</strain>
    </source>
</reference>
<dbReference type="InterPro" id="IPR000845">
    <property type="entry name" value="Nucleoside_phosphorylase_d"/>
</dbReference>
<dbReference type="EMBL" id="JAULSN010000005">
    <property type="protein sequence ID" value="KAK3371091.1"/>
    <property type="molecule type" value="Genomic_DNA"/>
</dbReference>
<evidence type="ECO:0000259" key="1">
    <source>
        <dbReference type="Pfam" id="PF01048"/>
    </source>
</evidence>
<dbReference type="PANTHER" id="PTHR46082">
    <property type="entry name" value="ATP/GTP-BINDING PROTEIN-RELATED"/>
    <property type="match status" value="1"/>
</dbReference>
<gene>
    <name evidence="2" type="ORF">B0T24DRAFT_555141</name>
</gene>
<feature type="domain" description="Nucleoside phosphorylase" evidence="1">
    <location>
        <begin position="30"/>
        <end position="314"/>
    </location>
</feature>
<organism evidence="2 3">
    <name type="scientific">Lasiosphaeria ovina</name>
    <dbReference type="NCBI Taxonomy" id="92902"/>
    <lineage>
        <taxon>Eukaryota</taxon>
        <taxon>Fungi</taxon>
        <taxon>Dikarya</taxon>
        <taxon>Ascomycota</taxon>
        <taxon>Pezizomycotina</taxon>
        <taxon>Sordariomycetes</taxon>
        <taxon>Sordariomycetidae</taxon>
        <taxon>Sordariales</taxon>
        <taxon>Lasiosphaeriaceae</taxon>
        <taxon>Lasiosphaeria</taxon>
    </lineage>
</organism>
<name>A0AAE0K6T9_9PEZI</name>
<dbReference type="Gene3D" id="3.40.50.1580">
    <property type="entry name" value="Nucleoside phosphorylase domain"/>
    <property type="match status" value="1"/>
</dbReference>
<dbReference type="InterPro" id="IPR035994">
    <property type="entry name" value="Nucleoside_phosphorylase_sf"/>
</dbReference>
<evidence type="ECO:0000313" key="3">
    <source>
        <dbReference type="Proteomes" id="UP001287356"/>
    </source>
</evidence>
<keyword evidence="3" id="KW-1185">Reference proteome</keyword>
<reference evidence="2" key="2">
    <citation type="submission" date="2023-06" db="EMBL/GenBank/DDBJ databases">
        <authorList>
            <consortium name="Lawrence Berkeley National Laboratory"/>
            <person name="Haridas S."/>
            <person name="Hensen N."/>
            <person name="Bonometti L."/>
            <person name="Westerberg I."/>
            <person name="Brannstrom I.O."/>
            <person name="Guillou S."/>
            <person name="Cros-Aarteil S."/>
            <person name="Calhoun S."/>
            <person name="Kuo A."/>
            <person name="Mondo S."/>
            <person name="Pangilinan J."/>
            <person name="Riley R."/>
            <person name="Labutti K."/>
            <person name="Andreopoulos B."/>
            <person name="Lipzen A."/>
            <person name="Chen C."/>
            <person name="Yanf M."/>
            <person name="Daum C."/>
            <person name="Ng V."/>
            <person name="Clum A."/>
            <person name="Steindorff A."/>
            <person name="Ohm R."/>
            <person name="Martin F."/>
            <person name="Silar P."/>
            <person name="Natvig D."/>
            <person name="Lalanne C."/>
            <person name="Gautier V."/>
            <person name="Ament-Velasquez S.L."/>
            <person name="Kruys A."/>
            <person name="Hutchinson M.I."/>
            <person name="Powell A.J."/>
            <person name="Barry K."/>
            <person name="Miller A.N."/>
            <person name="Grigoriev I.V."/>
            <person name="Debuchy R."/>
            <person name="Gladieux P."/>
            <person name="Thoren M.H."/>
            <person name="Johannesson H."/>
        </authorList>
    </citation>
    <scope>NUCLEOTIDE SEQUENCE</scope>
    <source>
        <strain evidence="2">CBS 958.72</strain>
    </source>
</reference>
<dbReference type="PANTHER" id="PTHR46082:SF11">
    <property type="entry name" value="AAA+ ATPASE DOMAIN-CONTAINING PROTEIN-RELATED"/>
    <property type="match status" value="1"/>
</dbReference>
<dbReference type="Proteomes" id="UP001287356">
    <property type="component" value="Unassembled WGS sequence"/>
</dbReference>
<dbReference type="SUPFAM" id="SSF53167">
    <property type="entry name" value="Purine and uridine phosphorylases"/>
    <property type="match status" value="1"/>
</dbReference>
<proteinExistence type="predicted"/>
<accession>A0AAE0K6T9</accession>
<dbReference type="AlphaFoldDB" id="A0AAE0K6T9"/>
<comment type="caution">
    <text evidence="2">The sequence shown here is derived from an EMBL/GenBank/DDBJ whole genome shotgun (WGS) entry which is preliminary data.</text>
</comment>
<dbReference type="Pfam" id="PF01048">
    <property type="entry name" value="PNP_UDP_1"/>
    <property type="match status" value="1"/>
</dbReference>
<protein>
    <submittedName>
        <fullName evidence="2">Nucleoside phosphorylase domain-containing protein</fullName>
    </submittedName>
</protein>
<dbReference type="GO" id="GO:0009116">
    <property type="term" value="P:nucleoside metabolic process"/>
    <property type="evidence" value="ECO:0007669"/>
    <property type="project" value="InterPro"/>
</dbReference>